<evidence type="ECO:0000256" key="2">
    <source>
        <dbReference type="ARBA" id="ARBA00022692"/>
    </source>
</evidence>
<dbReference type="GO" id="GO:0016020">
    <property type="term" value="C:membrane"/>
    <property type="evidence" value="ECO:0007669"/>
    <property type="project" value="InterPro"/>
</dbReference>
<dbReference type="AlphaFoldDB" id="A0A218ZAH3"/>
<feature type="region of interest" description="Disordered" evidence="5">
    <location>
        <begin position="211"/>
        <end position="247"/>
    </location>
</feature>
<keyword evidence="6" id="KW-0732">Signal</keyword>
<dbReference type="PANTHER" id="PTHR12953:SF0">
    <property type="entry name" value="SUN DOMAIN-CONTAINING OSSIFICATION FACTOR"/>
    <property type="match status" value="1"/>
</dbReference>
<keyword evidence="3" id="KW-1133">Transmembrane helix</keyword>
<dbReference type="PANTHER" id="PTHR12953">
    <property type="entry name" value="MEMBRANE PROTEIN CH1 RELATED"/>
    <property type="match status" value="1"/>
</dbReference>
<feature type="domain" description="SUN" evidence="7">
    <location>
        <begin position="197"/>
        <end position="395"/>
    </location>
</feature>
<dbReference type="PROSITE" id="PS51469">
    <property type="entry name" value="SUN"/>
    <property type="match status" value="1"/>
</dbReference>
<feature type="compositionally biased region" description="Low complexity" evidence="5">
    <location>
        <begin position="949"/>
        <end position="958"/>
    </location>
</feature>
<dbReference type="SUPFAM" id="SSF49785">
    <property type="entry name" value="Galactose-binding domain-like"/>
    <property type="match status" value="1"/>
</dbReference>
<evidence type="ECO:0000313" key="8">
    <source>
        <dbReference type="EMBL" id="OWP05059.1"/>
    </source>
</evidence>
<feature type="region of interest" description="Disordered" evidence="5">
    <location>
        <begin position="774"/>
        <end position="1026"/>
    </location>
</feature>
<feature type="chain" id="PRO_5013052862" description="SUN domain-containing protein" evidence="6">
    <location>
        <begin position="24"/>
        <end position="1026"/>
    </location>
</feature>
<dbReference type="Pfam" id="PF07738">
    <property type="entry name" value="Sad1_UNC"/>
    <property type="match status" value="1"/>
</dbReference>
<dbReference type="STRING" id="503106.A0A218ZAH3"/>
<feature type="compositionally biased region" description="Polar residues" evidence="5">
    <location>
        <begin position="980"/>
        <end position="1006"/>
    </location>
</feature>
<dbReference type="GO" id="GO:0012505">
    <property type="term" value="C:endomembrane system"/>
    <property type="evidence" value="ECO:0007669"/>
    <property type="project" value="UniProtKB-SubCell"/>
</dbReference>
<dbReference type="FunFam" id="2.60.120.260:FF:000082">
    <property type="entry name" value="Sad1/UNC domain protein"/>
    <property type="match status" value="1"/>
</dbReference>
<dbReference type="OrthoDB" id="266334at2759"/>
<evidence type="ECO:0000256" key="3">
    <source>
        <dbReference type="ARBA" id="ARBA00022989"/>
    </source>
</evidence>
<keyword evidence="2" id="KW-0812">Transmembrane</keyword>
<organism evidence="8 9">
    <name type="scientific">Diplocarpon coronariae</name>
    <dbReference type="NCBI Taxonomy" id="2795749"/>
    <lineage>
        <taxon>Eukaryota</taxon>
        <taxon>Fungi</taxon>
        <taxon>Dikarya</taxon>
        <taxon>Ascomycota</taxon>
        <taxon>Pezizomycotina</taxon>
        <taxon>Leotiomycetes</taxon>
        <taxon>Helotiales</taxon>
        <taxon>Drepanopezizaceae</taxon>
        <taxon>Diplocarpon</taxon>
    </lineage>
</organism>
<accession>A0A218ZAH3</accession>
<dbReference type="Proteomes" id="UP000242519">
    <property type="component" value="Unassembled WGS sequence"/>
</dbReference>
<sequence>MQVVRRHLLVALLFAETIASANTSSVTSLTNPLPTTAPATCEFRTINYITDSLPQQCLRSSWSSASGTSVKVLEGTANVTATATATATATDRTAQENGNGNATQTVGGDVRSNDGPVSTGWAAQTQGEPAGAVADAAVTDLETGELNEASFLSFEEWKKQTLEKAGHANANLGGKRSGSGEKKKDSESIQNNLDSLGEEREIDLDFRAFRSGGREEAQAEETKEEVREGGELKEKKREHGRSKDAGKTCKERLSYASFDAGATILKTHPGAKNSKAVLLENKDSYMLSECKTENKFIIIELSEDIWIDTVVLANYEFFSSMIRTFRVSLSDRYPVKLEKWKDAGTYEARNSREIQAFLIANPQIWARYIRIEFLSHYGNEYYCPLSLVRVHGTRMLESWKETEANEDGDEPEEIEAGGREQLVPDAVAAEQIAEQLAAANDDMTKTANISKPADPVLNATDSRFRSSSQLPHPGTTLWDQSGIYIFRLQSELGDTCASFEALVPEPAQIVTICTEGKSVTAPNESSTQGATPASLSVTSTFTVPAASRSSESVVALNSTNQNSTIAAAPNSTTTSESSASPLPTASSTQKTVVNPTVSKNKTATSTTSSTSSLPTIQESFFKAVSRRLNFLETNSTLSLKYIEEQSRILREAFTKVEKKQLQKTTIFLDTLNSTVLSELRQFRQQYDEIWQSTVISLESQRDESRREILAISSRLNILADEVVFQKRMSIVQSVLLLLCLALVIFSRVSVGTNIDFPSLNRVRLLSGFLIESPLESPRPESPESHETDGRVWPRAGHTRHLSDDEAPPTPVSAYSHEDEIEPTPPSVAHDFGASSRSDALHNSDSLPPLETHPPAQRVPPRTSNSFPQLAASPQKRTPKKRKGVDQQRSNCEESPGGGESPQVPTIEIQESTPVRGLRERSASSSPNTSPEVIRNGFSDLDPFPEQEDPQPQSLSSHLPSPPPDLPFTQERQQPAPAHAPSNSGPTTNEFISSPPASCSPETSNGNERSRSFSIARKPLPALPFDS</sequence>
<feature type="compositionally biased region" description="Basic and acidic residues" evidence="5">
    <location>
        <begin position="178"/>
        <end position="187"/>
    </location>
</feature>
<dbReference type="GO" id="GO:0005737">
    <property type="term" value="C:cytoplasm"/>
    <property type="evidence" value="ECO:0007669"/>
    <property type="project" value="TreeGrafter"/>
</dbReference>
<dbReference type="FunCoup" id="A0A218ZAH3">
    <property type="interactions" value="38"/>
</dbReference>
<keyword evidence="9" id="KW-1185">Reference proteome</keyword>
<dbReference type="InParanoid" id="A0A218ZAH3"/>
<evidence type="ECO:0000256" key="4">
    <source>
        <dbReference type="ARBA" id="ARBA00023136"/>
    </source>
</evidence>
<feature type="signal peptide" evidence="6">
    <location>
        <begin position="1"/>
        <end position="23"/>
    </location>
</feature>
<dbReference type="InterPro" id="IPR045120">
    <property type="entry name" value="Suco/Slp1-like"/>
</dbReference>
<evidence type="ECO:0000256" key="1">
    <source>
        <dbReference type="ARBA" id="ARBA00004308"/>
    </source>
</evidence>
<comment type="subcellular location">
    <subcellularLocation>
        <location evidence="1">Endomembrane system</location>
    </subcellularLocation>
</comment>
<evidence type="ECO:0000313" key="9">
    <source>
        <dbReference type="Proteomes" id="UP000242519"/>
    </source>
</evidence>
<dbReference type="EMBL" id="MZNU01000083">
    <property type="protein sequence ID" value="OWP05059.1"/>
    <property type="molecule type" value="Genomic_DNA"/>
</dbReference>
<feature type="region of interest" description="Disordered" evidence="5">
    <location>
        <begin position="92"/>
        <end position="129"/>
    </location>
</feature>
<feature type="compositionally biased region" description="Low complexity" evidence="5">
    <location>
        <begin position="566"/>
        <end position="588"/>
    </location>
</feature>
<name>A0A218ZAH3_9HELO</name>
<proteinExistence type="predicted"/>
<comment type="caution">
    <text evidence="8">The sequence shown here is derived from an EMBL/GenBank/DDBJ whole genome shotgun (WGS) entry which is preliminary data.</text>
</comment>
<gene>
    <name evidence="8" type="ORF">B2J93_629</name>
</gene>
<evidence type="ECO:0000259" key="7">
    <source>
        <dbReference type="PROSITE" id="PS51469"/>
    </source>
</evidence>
<feature type="compositionally biased region" description="Polar residues" evidence="5">
    <location>
        <begin position="834"/>
        <end position="845"/>
    </location>
</feature>
<feature type="compositionally biased region" description="Low complexity" evidence="5">
    <location>
        <begin position="602"/>
        <end position="611"/>
    </location>
</feature>
<feature type="compositionally biased region" description="Polar residues" evidence="5">
    <location>
        <begin position="95"/>
        <end position="106"/>
    </location>
</feature>
<dbReference type="GO" id="GO:0034975">
    <property type="term" value="P:protein folding in endoplasmic reticulum"/>
    <property type="evidence" value="ECO:0007669"/>
    <property type="project" value="TreeGrafter"/>
</dbReference>
<evidence type="ECO:0000256" key="5">
    <source>
        <dbReference type="SAM" id="MobiDB-lite"/>
    </source>
</evidence>
<keyword evidence="4" id="KW-0472">Membrane</keyword>
<dbReference type="Gene3D" id="2.60.120.260">
    <property type="entry name" value="Galactose-binding domain-like"/>
    <property type="match status" value="1"/>
</dbReference>
<feature type="region of interest" description="Disordered" evidence="5">
    <location>
        <begin position="165"/>
        <end position="197"/>
    </location>
</feature>
<dbReference type="InterPro" id="IPR008979">
    <property type="entry name" value="Galactose-bd-like_sf"/>
</dbReference>
<reference evidence="8 9" key="1">
    <citation type="submission" date="2017-04" db="EMBL/GenBank/DDBJ databases">
        <title>Draft genome sequence of Marssonina coronaria NL1: causal agent of apple blotch.</title>
        <authorList>
            <person name="Cheng Q."/>
        </authorList>
    </citation>
    <scope>NUCLEOTIDE SEQUENCE [LARGE SCALE GENOMIC DNA]</scope>
    <source>
        <strain evidence="8 9">NL1</strain>
    </source>
</reference>
<dbReference type="InterPro" id="IPR012919">
    <property type="entry name" value="SUN_dom"/>
</dbReference>
<feature type="region of interest" description="Disordered" evidence="5">
    <location>
        <begin position="564"/>
        <end position="611"/>
    </location>
</feature>
<feature type="compositionally biased region" description="Polar residues" evidence="5">
    <location>
        <begin position="589"/>
        <end position="601"/>
    </location>
</feature>
<feature type="compositionally biased region" description="Basic and acidic residues" evidence="5">
    <location>
        <begin position="777"/>
        <end position="791"/>
    </location>
</feature>
<protein>
    <recommendedName>
        <fullName evidence="7">SUN domain-containing protein</fullName>
    </recommendedName>
</protein>
<evidence type="ECO:0000256" key="6">
    <source>
        <dbReference type="SAM" id="SignalP"/>
    </source>
</evidence>